<dbReference type="InterPro" id="IPR000551">
    <property type="entry name" value="MerR-type_HTH_dom"/>
</dbReference>
<dbReference type="EMBL" id="JAXAFO010000002">
    <property type="protein sequence ID" value="MDX6848092.1"/>
    <property type="molecule type" value="Genomic_DNA"/>
</dbReference>
<keyword evidence="8" id="KW-0238">DNA-binding</keyword>
<dbReference type="InterPro" id="IPR009061">
    <property type="entry name" value="DNA-bd_dom_put_sf"/>
</dbReference>
<dbReference type="PROSITE" id="PS00552">
    <property type="entry name" value="HTH_MERR_1"/>
    <property type="match status" value="1"/>
</dbReference>
<dbReference type="Proteomes" id="UP001273505">
    <property type="component" value="Unassembled WGS sequence"/>
</dbReference>
<sequence length="142" mass="15947">MKIGEAARATGLSAKSIRYYESLGLVQSLRRDNGYREYDSAAIQELNLLARARRVGFSLEECRYLVSLLNNQSRHSADVKQQVLQKVAQLDEQLVHLTQMRNTLLELADRCQGDEGPECAILQDLSSANTGMRFTLVEDENG</sequence>
<evidence type="ECO:0000313" key="14">
    <source>
        <dbReference type="EMBL" id="MDX6848092.1"/>
    </source>
</evidence>
<evidence type="ECO:0000313" key="15">
    <source>
        <dbReference type="Proteomes" id="UP001273505"/>
    </source>
</evidence>
<dbReference type="InterPro" id="IPR011789">
    <property type="entry name" value="CueR"/>
</dbReference>
<keyword evidence="6" id="KW-0186">Copper</keyword>
<evidence type="ECO:0000256" key="6">
    <source>
        <dbReference type="ARBA" id="ARBA00023008"/>
    </source>
</evidence>
<comment type="subcellular location">
    <subcellularLocation>
        <location evidence="1">Cytoplasm</location>
    </subcellularLocation>
</comment>
<dbReference type="PROSITE" id="PS50937">
    <property type="entry name" value="HTH_MERR_2"/>
    <property type="match status" value="1"/>
</dbReference>
<keyword evidence="9" id="KW-0010">Activator</keyword>
<dbReference type="SMART" id="SM00422">
    <property type="entry name" value="HTH_MERR"/>
    <property type="match status" value="1"/>
</dbReference>
<comment type="subunit">
    <text evidence="2">Homodimer.</text>
</comment>
<dbReference type="SUPFAM" id="SSF46955">
    <property type="entry name" value="Putative DNA-binding domain"/>
    <property type="match status" value="1"/>
</dbReference>
<gene>
    <name evidence="14" type="primary">cueR</name>
    <name evidence="14" type="ORF">SCD92_01890</name>
</gene>
<evidence type="ECO:0000256" key="5">
    <source>
        <dbReference type="ARBA" id="ARBA00022723"/>
    </source>
</evidence>
<evidence type="ECO:0000256" key="1">
    <source>
        <dbReference type="ARBA" id="ARBA00004496"/>
    </source>
</evidence>
<keyword evidence="4" id="KW-0963">Cytoplasm</keyword>
<dbReference type="PRINTS" id="PR00040">
    <property type="entry name" value="HTHMERR"/>
</dbReference>
<feature type="domain" description="HTH merR-type" evidence="13">
    <location>
        <begin position="1"/>
        <end position="68"/>
    </location>
</feature>
<organism evidence="14 15">
    <name type="scientific">Gilvimarinus gilvus</name>
    <dbReference type="NCBI Taxonomy" id="3058038"/>
    <lineage>
        <taxon>Bacteria</taxon>
        <taxon>Pseudomonadati</taxon>
        <taxon>Pseudomonadota</taxon>
        <taxon>Gammaproteobacteria</taxon>
        <taxon>Cellvibrionales</taxon>
        <taxon>Cellvibrionaceae</taxon>
        <taxon>Gilvimarinus</taxon>
    </lineage>
</organism>
<evidence type="ECO:0000256" key="7">
    <source>
        <dbReference type="ARBA" id="ARBA00023015"/>
    </source>
</evidence>
<keyword evidence="10" id="KW-0804">Transcription</keyword>
<dbReference type="RefSeq" id="WP_302723202.1">
    <property type="nucleotide sequence ID" value="NZ_JAULRU010000583.1"/>
</dbReference>
<name>A0ABU4RT93_9GAMM</name>
<dbReference type="PANTHER" id="PTHR30204:SF16">
    <property type="entry name" value="HTH-TYPE TRANSCRIPTIONAL REGULATOR CUER"/>
    <property type="match status" value="1"/>
</dbReference>
<keyword evidence="7" id="KW-0805">Transcription regulation</keyword>
<keyword evidence="15" id="KW-1185">Reference proteome</keyword>
<evidence type="ECO:0000256" key="9">
    <source>
        <dbReference type="ARBA" id="ARBA00023159"/>
    </source>
</evidence>
<comment type="caution">
    <text evidence="14">The sequence shown here is derived from an EMBL/GenBank/DDBJ whole genome shotgun (WGS) entry which is preliminary data.</text>
</comment>
<accession>A0ABU4RT93</accession>
<evidence type="ECO:0000256" key="11">
    <source>
        <dbReference type="ARBA" id="ARBA00031472"/>
    </source>
</evidence>
<dbReference type="Pfam" id="PF13411">
    <property type="entry name" value="MerR_1"/>
    <property type="match status" value="1"/>
</dbReference>
<evidence type="ECO:0000256" key="8">
    <source>
        <dbReference type="ARBA" id="ARBA00023125"/>
    </source>
</evidence>
<evidence type="ECO:0000256" key="10">
    <source>
        <dbReference type="ARBA" id="ARBA00023163"/>
    </source>
</evidence>
<keyword evidence="5" id="KW-0479">Metal-binding</keyword>
<evidence type="ECO:0000259" key="13">
    <source>
        <dbReference type="PROSITE" id="PS50937"/>
    </source>
</evidence>
<dbReference type="NCBIfam" id="TIGR02044">
    <property type="entry name" value="CueR"/>
    <property type="match status" value="1"/>
</dbReference>
<reference evidence="14 15" key="1">
    <citation type="submission" date="2023-11" db="EMBL/GenBank/DDBJ databases">
        <title>Gilvimarinus fulvus sp. nov., isolated from the surface of Kelp.</title>
        <authorList>
            <person name="Sun Y.Y."/>
            <person name="Gong Y."/>
            <person name="Du Z.J."/>
        </authorList>
    </citation>
    <scope>NUCLEOTIDE SEQUENCE [LARGE SCALE GENOMIC DNA]</scope>
    <source>
        <strain evidence="14 15">SDUM040013</strain>
    </source>
</reference>
<proteinExistence type="predicted"/>
<evidence type="ECO:0000256" key="3">
    <source>
        <dbReference type="ARBA" id="ARBA00017250"/>
    </source>
</evidence>
<evidence type="ECO:0000256" key="2">
    <source>
        <dbReference type="ARBA" id="ARBA00011738"/>
    </source>
</evidence>
<dbReference type="PANTHER" id="PTHR30204">
    <property type="entry name" value="REDOX-CYCLING DRUG-SENSING TRANSCRIPTIONAL ACTIVATOR SOXR"/>
    <property type="match status" value="1"/>
</dbReference>
<evidence type="ECO:0000256" key="12">
    <source>
        <dbReference type="ARBA" id="ARBA00032335"/>
    </source>
</evidence>
<protein>
    <recommendedName>
        <fullName evidence="3">HTH-type transcriptional regulator CueR</fullName>
    </recommendedName>
    <alternativeName>
        <fullName evidence="12">Copper efflux regulator</fullName>
    </alternativeName>
    <alternativeName>
        <fullName evidence="11">Copper export regulator</fullName>
    </alternativeName>
</protein>
<dbReference type="InterPro" id="IPR047057">
    <property type="entry name" value="MerR_fam"/>
</dbReference>
<evidence type="ECO:0000256" key="4">
    <source>
        <dbReference type="ARBA" id="ARBA00022490"/>
    </source>
</evidence>
<dbReference type="Gene3D" id="1.10.1660.10">
    <property type="match status" value="1"/>
</dbReference>